<evidence type="ECO:0000313" key="4">
    <source>
        <dbReference type="Proteomes" id="UP000886751"/>
    </source>
</evidence>
<feature type="transmembrane region" description="Helical" evidence="1">
    <location>
        <begin position="71"/>
        <end position="100"/>
    </location>
</feature>
<feature type="signal peptide" evidence="2">
    <location>
        <begin position="1"/>
        <end position="24"/>
    </location>
</feature>
<protein>
    <submittedName>
        <fullName evidence="3">Uncharacterized protein</fullName>
    </submittedName>
</protein>
<comment type="caution">
    <text evidence="3">The sequence shown here is derived from an EMBL/GenBank/DDBJ whole genome shotgun (WGS) entry which is preliminary data.</text>
</comment>
<keyword evidence="2" id="KW-0732">Signal</keyword>
<feature type="transmembrane region" description="Helical" evidence="1">
    <location>
        <begin position="112"/>
        <end position="132"/>
    </location>
</feature>
<keyword evidence="1" id="KW-0812">Transmembrane</keyword>
<dbReference type="Proteomes" id="UP000886751">
    <property type="component" value="Unassembled WGS sequence"/>
</dbReference>
<gene>
    <name evidence="3" type="ORF">H9846_01155</name>
</gene>
<evidence type="ECO:0000256" key="2">
    <source>
        <dbReference type="SAM" id="SignalP"/>
    </source>
</evidence>
<evidence type="ECO:0000313" key="3">
    <source>
        <dbReference type="EMBL" id="HIX94051.1"/>
    </source>
</evidence>
<keyword evidence="1" id="KW-1133">Transmembrane helix</keyword>
<accession>A0A9D1XZT2</accession>
<name>A0A9D1XZT2_9FIRM</name>
<dbReference type="EMBL" id="DXEI01000023">
    <property type="protein sequence ID" value="HIX94051.1"/>
    <property type="molecule type" value="Genomic_DNA"/>
</dbReference>
<proteinExistence type="predicted"/>
<sequence length="148" mass="14962">MKKGIAFYLSAVAAVLGAIGVALAAYSSVISTDNALANMPLVIGAGVVGVVLVIAAMLAPASMGDHNPVTAIGVLAAIALFSYVYGQCLLQRIMLIAGLFSYNAGNTTGWSIFYVVVGCTVCLVVACVLLIISSFCNSTKAAAEKPAA</sequence>
<feature type="chain" id="PRO_5038801759" evidence="2">
    <location>
        <begin position="25"/>
        <end position="148"/>
    </location>
</feature>
<evidence type="ECO:0000256" key="1">
    <source>
        <dbReference type="SAM" id="Phobius"/>
    </source>
</evidence>
<reference evidence="3" key="1">
    <citation type="journal article" date="2021" name="PeerJ">
        <title>Extensive microbial diversity within the chicken gut microbiome revealed by metagenomics and culture.</title>
        <authorList>
            <person name="Gilroy R."/>
            <person name="Ravi A."/>
            <person name="Getino M."/>
            <person name="Pursley I."/>
            <person name="Horton D.L."/>
            <person name="Alikhan N.F."/>
            <person name="Baker D."/>
            <person name="Gharbi K."/>
            <person name="Hall N."/>
            <person name="Watson M."/>
            <person name="Adriaenssens E.M."/>
            <person name="Foster-Nyarko E."/>
            <person name="Jarju S."/>
            <person name="Secka A."/>
            <person name="Antonio M."/>
            <person name="Oren A."/>
            <person name="Chaudhuri R.R."/>
            <person name="La Ragione R."/>
            <person name="Hildebrand F."/>
            <person name="Pallen M.J."/>
        </authorList>
    </citation>
    <scope>NUCLEOTIDE SEQUENCE</scope>
    <source>
        <strain evidence="3">ChiHecec2B26-7398</strain>
    </source>
</reference>
<keyword evidence="1" id="KW-0472">Membrane</keyword>
<organism evidence="3 4">
    <name type="scientific">Candidatus Gemmiger excrementipullorum</name>
    <dbReference type="NCBI Taxonomy" id="2838610"/>
    <lineage>
        <taxon>Bacteria</taxon>
        <taxon>Bacillati</taxon>
        <taxon>Bacillota</taxon>
        <taxon>Clostridia</taxon>
        <taxon>Eubacteriales</taxon>
        <taxon>Gemmiger</taxon>
    </lineage>
</organism>
<feature type="transmembrane region" description="Helical" evidence="1">
    <location>
        <begin position="40"/>
        <end position="59"/>
    </location>
</feature>
<dbReference type="AlphaFoldDB" id="A0A9D1XZT2"/>
<reference evidence="3" key="2">
    <citation type="submission" date="2021-04" db="EMBL/GenBank/DDBJ databases">
        <authorList>
            <person name="Gilroy R."/>
        </authorList>
    </citation>
    <scope>NUCLEOTIDE SEQUENCE</scope>
    <source>
        <strain evidence="3">ChiHecec2B26-7398</strain>
    </source>
</reference>